<sequence>MGQSPALVQYQAQNNVAAATFWFYHSPAQLGYRHYSEAVLRRLATDGAPQAQLLLAQHLLKQNDFDGARLYWQQALAAKDEQGTAAQLWLQLAETLAQQGQWQALAEIGRVYPLPDELEYRRRFHLGLKVGVEGHDVAKSLGFSTDLRQIQAQSCRYNLLLLGNSLAAMNKLQQLRRRYQAKPEPDAGLLCLSEPHYLGDTLNCQGTSNSFSRCDWQPLAQKPEQVPAGFDFIVMMTDGGLANVQGGIMQLGVNAPYHVFIHELLHFSGFTDEYPAPKAQQEACEQQGRLYANLVVGDKAPPGWAPSAYCGNGRGYKPSAGQSLMEQSEVGVTPLYRNLWLAELARPKQHIRFADLFYRLSGQTQWREYRRALNNKNDA</sequence>
<name>A0ABU9MY60_9GAMM</name>
<dbReference type="Gene3D" id="3.40.390.10">
    <property type="entry name" value="Collagenase (Catalytic Domain)"/>
    <property type="match status" value="1"/>
</dbReference>
<proteinExistence type="predicted"/>
<reference evidence="1 2" key="1">
    <citation type="submission" date="2024-03" db="EMBL/GenBank/DDBJ databases">
        <title>Pseudoalteromonas qingdaonensis sp. nov., isolated from the intestines of marine benthic organisms.</title>
        <authorList>
            <person name="Lin X."/>
            <person name="Fang S."/>
            <person name="Hu X."/>
        </authorList>
    </citation>
    <scope>NUCLEOTIDE SEQUENCE [LARGE SCALE GENOMIC DNA]</scope>
    <source>
        <strain evidence="1 2">YIC-827</strain>
    </source>
</reference>
<comment type="caution">
    <text evidence="1">The sequence shown here is derived from an EMBL/GenBank/DDBJ whole genome shotgun (WGS) entry which is preliminary data.</text>
</comment>
<dbReference type="Proteomes" id="UP001447008">
    <property type="component" value="Unassembled WGS sequence"/>
</dbReference>
<accession>A0ABU9MY60</accession>
<protein>
    <recommendedName>
        <fullName evidence="3">Tetratricopeptide repeat-containing protein</fullName>
    </recommendedName>
</protein>
<keyword evidence="2" id="KW-1185">Reference proteome</keyword>
<dbReference type="InterPro" id="IPR024079">
    <property type="entry name" value="MetalloPept_cat_dom_sf"/>
</dbReference>
<evidence type="ECO:0008006" key="3">
    <source>
        <dbReference type="Google" id="ProtNLM"/>
    </source>
</evidence>
<dbReference type="SUPFAM" id="SSF48452">
    <property type="entry name" value="TPR-like"/>
    <property type="match status" value="1"/>
</dbReference>
<organism evidence="1 2">
    <name type="scientific">Pseudoalteromonas qingdaonensis</name>
    <dbReference type="NCBI Taxonomy" id="3131913"/>
    <lineage>
        <taxon>Bacteria</taxon>
        <taxon>Pseudomonadati</taxon>
        <taxon>Pseudomonadota</taxon>
        <taxon>Gammaproteobacteria</taxon>
        <taxon>Alteromonadales</taxon>
        <taxon>Pseudoalteromonadaceae</taxon>
        <taxon>Pseudoalteromonas</taxon>
    </lineage>
</organism>
<dbReference type="EMBL" id="JBCGCU010000012">
    <property type="protein sequence ID" value="MEM0516025.1"/>
    <property type="molecule type" value="Genomic_DNA"/>
</dbReference>
<evidence type="ECO:0000313" key="2">
    <source>
        <dbReference type="Proteomes" id="UP001447008"/>
    </source>
</evidence>
<dbReference type="RefSeq" id="WP_342679182.1">
    <property type="nucleotide sequence ID" value="NZ_JBCGCU010000012.1"/>
</dbReference>
<dbReference type="InterPro" id="IPR011990">
    <property type="entry name" value="TPR-like_helical_dom_sf"/>
</dbReference>
<evidence type="ECO:0000313" key="1">
    <source>
        <dbReference type="EMBL" id="MEM0516025.1"/>
    </source>
</evidence>
<gene>
    <name evidence="1" type="ORF">WCN91_11465</name>
</gene>
<dbReference type="Gene3D" id="1.25.40.10">
    <property type="entry name" value="Tetratricopeptide repeat domain"/>
    <property type="match status" value="1"/>
</dbReference>